<keyword evidence="5" id="KW-0496">Mitochondrion</keyword>
<evidence type="ECO:0000256" key="2">
    <source>
        <dbReference type="ARBA" id="ARBA00022741"/>
    </source>
</evidence>
<keyword evidence="3" id="KW-1000">Mitochondrion outer membrane</keyword>
<feature type="domain" description="AAA+ ATPase" evidence="7">
    <location>
        <begin position="175"/>
        <end position="311"/>
    </location>
</feature>
<evidence type="ECO:0000256" key="1">
    <source>
        <dbReference type="ARBA" id="ARBA00004572"/>
    </source>
</evidence>
<dbReference type="SUPFAM" id="SSF52540">
    <property type="entry name" value="P-loop containing nucleoside triphosphate hydrolases"/>
    <property type="match status" value="1"/>
</dbReference>
<dbReference type="SMART" id="SM00382">
    <property type="entry name" value="AAA"/>
    <property type="match status" value="1"/>
</dbReference>
<organism evidence="9 10">
    <name type="scientific">Chloropicon primus</name>
    <dbReference type="NCBI Taxonomy" id="1764295"/>
    <lineage>
        <taxon>Eukaryota</taxon>
        <taxon>Viridiplantae</taxon>
        <taxon>Chlorophyta</taxon>
        <taxon>Chloropicophyceae</taxon>
        <taxon>Chloropicales</taxon>
        <taxon>Chloropicaceae</taxon>
        <taxon>Chloropicon</taxon>
    </lineage>
</organism>
<evidence type="ECO:0000256" key="6">
    <source>
        <dbReference type="RuleBase" id="RU003651"/>
    </source>
</evidence>
<keyword evidence="4 6" id="KW-0067">ATP-binding</keyword>
<dbReference type="GO" id="GO:0016887">
    <property type="term" value="F:ATP hydrolysis activity"/>
    <property type="evidence" value="ECO:0007669"/>
    <property type="project" value="InterPro"/>
</dbReference>
<accession>A0A5B8MH38</accession>
<dbReference type="AlphaFoldDB" id="A0A5B8MH38"/>
<dbReference type="PANTHER" id="PTHR45644">
    <property type="entry name" value="AAA ATPASE, PUTATIVE (AFU_ORTHOLOGUE AFUA_2G12920)-RELATED-RELATED"/>
    <property type="match status" value="1"/>
</dbReference>
<dbReference type="PROSITE" id="PS00674">
    <property type="entry name" value="AAA"/>
    <property type="match status" value="1"/>
</dbReference>
<dbReference type="Proteomes" id="UP000316726">
    <property type="component" value="Chromosome 2"/>
</dbReference>
<dbReference type="OrthoDB" id="10254455at2759"/>
<evidence type="ECO:0000256" key="3">
    <source>
        <dbReference type="ARBA" id="ARBA00022787"/>
    </source>
</evidence>
<dbReference type="Gene3D" id="3.40.50.300">
    <property type="entry name" value="P-loop containing nucleotide triphosphate hydrolases"/>
    <property type="match status" value="1"/>
</dbReference>
<protein>
    <submittedName>
        <fullName evidence="9">P-loop-containing nucleoside triphosphate hydrolase</fullName>
    </submittedName>
</protein>
<dbReference type="InterPro" id="IPR051701">
    <property type="entry name" value="Mito_OM_Translocase_MSP1"/>
</dbReference>
<dbReference type="InterPro" id="IPR027417">
    <property type="entry name" value="P-loop_NTPase"/>
</dbReference>
<reference evidence="9 10" key="1">
    <citation type="submission" date="2018-07" db="EMBL/GenBank/DDBJ databases">
        <title>The complete nuclear genome of the prasinophyte Chloropicon primus (CCMP1205).</title>
        <authorList>
            <person name="Pombert J.-F."/>
            <person name="Otis C."/>
            <person name="Turmel M."/>
            <person name="Lemieux C."/>
        </authorList>
    </citation>
    <scope>NUCLEOTIDE SEQUENCE [LARGE SCALE GENOMIC DNA]</scope>
    <source>
        <strain evidence="9 10">CCMP1205</strain>
    </source>
</reference>
<evidence type="ECO:0000313" key="9">
    <source>
        <dbReference type="EMBL" id="QDZ19394.1"/>
    </source>
</evidence>
<evidence type="ECO:0000313" key="8">
    <source>
        <dbReference type="EMBL" id="CAD9716286.1"/>
    </source>
</evidence>
<keyword evidence="9" id="KW-0378">Hydrolase</keyword>
<dbReference type="FunFam" id="3.40.50.300:FF:000538">
    <property type="entry name" value="ATPase family AAA domain-containing protein 1"/>
    <property type="match status" value="1"/>
</dbReference>
<evidence type="ECO:0000259" key="7">
    <source>
        <dbReference type="SMART" id="SM00382"/>
    </source>
</evidence>
<dbReference type="EMBL" id="HBHL01007872">
    <property type="protein sequence ID" value="CAD9716286.1"/>
    <property type="molecule type" value="Transcribed_RNA"/>
</dbReference>
<name>A0A5B8MH38_9CHLO</name>
<sequence>MGEGRAEEGRVVAAVVTQAGKPLVGQILGEIGKGVGGIGRGVGRLFSGKPAHAATTGTRIKGGQPNWIGDLIYLSATLLGSFFFLKFTLNQLDPNKAASKQAAQRKKEIKQRLGRSVQTNTYEDVIACDVINPDHLTVSFDKIGGLNVIKERLYELVILPLRRPDLFARGNLLKPVKGVLLYGPPGTGKTMLAKAIAKESNACFINVRAATLQSKWFGDAQKLVTAVFTLAMKLQPSIIFIDEIDSMLGKRHSNEHEATNNMKTEFMALWDGFTTDEYSQVMVLGATNRPWEVDEAVLRRLPQSFLVGLPDQKQRELILSKMLEGEVMDESVYMGQGIKKLGEKTTGFSGSDLKQLCTNAAYYPIRELLQKERKNPSSVGTIKPRSLTLDDFVRALAHSKPTGEQALKYMRTKVLENSVYGMLDLEGEEEDEEDEDIKAFDPLGKLRNRGKK</sequence>
<evidence type="ECO:0000313" key="10">
    <source>
        <dbReference type="Proteomes" id="UP000316726"/>
    </source>
</evidence>
<dbReference type="InterPro" id="IPR003959">
    <property type="entry name" value="ATPase_AAA_core"/>
</dbReference>
<comment type="similarity">
    <text evidence="6">Belongs to the AAA ATPase family.</text>
</comment>
<dbReference type="InterPro" id="IPR003960">
    <property type="entry name" value="ATPase_AAA_CS"/>
</dbReference>
<keyword evidence="10" id="KW-1185">Reference proteome</keyword>
<dbReference type="InterPro" id="IPR003593">
    <property type="entry name" value="AAA+_ATPase"/>
</dbReference>
<dbReference type="Pfam" id="PF17862">
    <property type="entry name" value="AAA_lid_3"/>
    <property type="match status" value="1"/>
</dbReference>
<dbReference type="GO" id="GO:0005741">
    <property type="term" value="C:mitochondrial outer membrane"/>
    <property type="evidence" value="ECO:0007669"/>
    <property type="project" value="UniProtKB-SubCell"/>
</dbReference>
<dbReference type="InterPro" id="IPR041569">
    <property type="entry name" value="AAA_lid_3"/>
</dbReference>
<dbReference type="Pfam" id="PF00004">
    <property type="entry name" value="AAA"/>
    <property type="match status" value="1"/>
</dbReference>
<dbReference type="EMBL" id="CP031035">
    <property type="protein sequence ID" value="QDZ19394.1"/>
    <property type="molecule type" value="Genomic_DNA"/>
</dbReference>
<keyword evidence="3" id="KW-0472">Membrane</keyword>
<evidence type="ECO:0000256" key="4">
    <source>
        <dbReference type="ARBA" id="ARBA00022840"/>
    </source>
</evidence>
<keyword evidence="2 6" id="KW-0547">Nucleotide-binding</keyword>
<dbReference type="Gene3D" id="1.10.8.60">
    <property type="match status" value="1"/>
</dbReference>
<dbReference type="PANTHER" id="PTHR45644:SF3">
    <property type="entry name" value="FI08533P-RELATED"/>
    <property type="match status" value="1"/>
</dbReference>
<reference evidence="8" key="2">
    <citation type="submission" date="2021-01" db="EMBL/GenBank/DDBJ databases">
        <authorList>
            <person name="Corre E."/>
            <person name="Pelletier E."/>
            <person name="Niang G."/>
            <person name="Scheremetjew M."/>
            <person name="Finn R."/>
            <person name="Kale V."/>
            <person name="Holt S."/>
            <person name="Cochrane G."/>
            <person name="Meng A."/>
            <person name="Brown T."/>
            <person name="Cohen L."/>
        </authorList>
    </citation>
    <scope>NUCLEOTIDE SEQUENCE</scope>
    <source>
        <strain evidence="8">CCMP1205</strain>
    </source>
</reference>
<gene>
    <name evidence="9" type="ORF">A3770_02p19120</name>
    <name evidence="8" type="ORF">CPRI1469_LOCUS5142</name>
</gene>
<evidence type="ECO:0000256" key="5">
    <source>
        <dbReference type="ARBA" id="ARBA00023128"/>
    </source>
</evidence>
<dbReference type="GO" id="GO:0005524">
    <property type="term" value="F:ATP binding"/>
    <property type="evidence" value="ECO:0007669"/>
    <property type="project" value="UniProtKB-KW"/>
</dbReference>
<dbReference type="STRING" id="1764295.A0A5B8MH38"/>
<comment type="subcellular location">
    <subcellularLocation>
        <location evidence="1">Mitochondrion outer membrane</location>
        <topology evidence="1">Single-pass membrane protein</topology>
    </subcellularLocation>
</comment>
<proteinExistence type="inferred from homology"/>